<dbReference type="Pfam" id="PF02080">
    <property type="entry name" value="TrkA_C"/>
    <property type="match status" value="1"/>
</dbReference>
<comment type="subcellular location">
    <subcellularLocation>
        <location evidence="1">Cell membrane</location>
        <topology evidence="1">Multi-pass membrane protein</topology>
    </subcellularLocation>
</comment>
<dbReference type="RefSeq" id="WP_176238923.1">
    <property type="nucleotide sequence ID" value="NZ_AP024412.1"/>
</dbReference>
<dbReference type="InterPro" id="IPR013099">
    <property type="entry name" value="K_chnl_dom"/>
</dbReference>
<evidence type="ECO:0000259" key="2">
    <source>
        <dbReference type="PROSITE" id="PS51201"/>
    </source>
</evidence>
<dbReference type="Pfam" id="PF02254">
    <property type="entry name" value="TrkA_N"/>
    <property type="match status" value="1"/>
</dbReference>
<dbReference type="GO" id="GO:0005886">
    <property type="term" value="C:plasma membrane"/>
    <property type="evidence" value="ECO:0007669"/>
    <property type="project" value="UniProtKB-SubCell"/>
</dbReference>
<evidence type="ECO:0000256" key="1">
    <source>
        <dbReference type="ARBA" id="ARBA00004651"/>
    </source>
</evidence>
<dbReference type="PANTHER" id="PTHR43833">
    <property type="entry name" value="POTASSIUM CHANNEL PROTEIN 2-RELATED-RELATED"/>
    <property type="match status" value="1"/>
</dbReference>
<dbReference type="GO" id="GO:0008324">
    <property type="term" value="F:monoatomic cation transmembrane transporter activity"/>
    <property type="evidence" value="ECO:0007669"/>
    <property type="project" value="InterPro"/>
</dbReference>
<dbReference type="PROSITE" id="PS51202">
    <property type="entry name" value="RCK_C"/>
    <property type="match status" value="1"/>
</dbReference>
<dbReference type="PANTHER" id="PTHR43833:SF9">
    <property type="entry name" value="POTASSIUM CHANNEL PROTEIN YUGO-RELATED"/>
    <property type="match status" value="1"/>
</dbReference>
<dbReference type="SUPFAM" id="SSF81324">
    <property type="entry name" value="Voltage-gated potassium channels"/>
    <property type="match status" value="1"/>
</dbReference>
<dbReference type="InterPro" id="IPR006037">
    <property type="entry name" value="RCK_C"/>
</dbReference>
<dbReference type="EMBL" id="AP024412">
    <property type="protein sequence ID" value="BCR36255.1"/>
    <property type="molecule type" value="Genomic_DNA"/>
</dbReference>
<evidence type="ECO:0000259" key="3">
    <source>
        <dbReference type="PROSITE" id="PS51202"/>
    </source>
</evidence>
<dbReference type="SUPFAM" id="SSF51735">
    <property type="entry name" value="NAD(P)-binding Rossmann-fold domains"/>
    <property type="match status" value="1"/>
</dbReference>
<dbReference type="Pfam" id="PF07885">
    <property type="entry name" value="Ion_trans_2"/>
    <property type="match status" value="1"/>
</dbReference>
<dbReference type="InterPro" id="IPR003148">
    <property type="entry name" value="RCK_N"/>
</dbReference>
<dbReference type="AlphaFoldDB" id="A0A7U9XUP9"/>
<dbReference type="Gene3D" id="3.30.70.1450">
    <property type="entry name" value="Regulator of K+ conductance, C-terminal domain"/>
    <property type="match status" value="1"/>
</dbReference>
<sequence>MKIKKIVLWGLIMITIIFGAAIGYTLILDVPFVDGLYMTIITISTVGYGEVALMTPLAKLFSIIFIIISVGMVGYLVKASFDFFGENNFNQTWRRKKMLKEINKLKDHIIICGGGETGINVIKQMMKRDVDIVVVDNDEKIIETLKELKCPHIFDDATKEEVLIQAGLKEAKGIITTLSTDADNVFVVLTAKQLNPNIHIISRFHESSAEKKLIHAGANQTVSPDEIGGKKMAALMISPHVQYFVDNIIDTKNMSIDMEEVLIKETSGLVNKKLRDTKISEKAGLIVLALRRDEDIFIFNPKADEVLRANDNMIVVGSKEQIEKLKQMSLDVD</sequence>
<dbReference type="InterPro" id="IPR036721">
    <property type="entry name" value="RCK_C_sf"/>
</dbReference>
<organism evidence="4 5">
    <name type="scientific">Mariniplasma anaerobium</name>
    <dbReference type="NCBI Taxonomy" id="2735436"/>
    <lineage>
        <taxon>Bacteria</taxon>
        <taxon>Bacillati</taxon>
        <taxon>Mycoplasmatota</taxon>
        <taxon>Mollicutes</taxon>
        <taxon>Acholeplasmatales</taxon>
        <taxon>Acholeplasmataceae</taxon>
        <taxon>Mariniplasma</taxon>
    </lineage>
</organism>
<accession>A0A7U9XUP9</accession>
<dbReference type="Proteomes" id="UP000620133">
    <property type="component" value="Chromosome"/>
</dbReference>
<name>A0A7U9XUP9_9MOLU</name>
<evidence type="ECO:0000313" key="4">
    <source>
        <dbReference type="EMBL" id="BCR36255.1"/>
    </source>
</evidence>
<dbReference type="InterPro" id="IPR036291">
    <property type="entry name" value="NAD(P)-bd_dom_sf"/>
</dbReference>
<gene>
    <name evidence="4" type="ORF">MPAN_011480</name>
</gene>
<dbReference type="Gene3D" id="1.10.287.70">
    <property type="match status" value="1"/>
</dbReference>
<dbReference type="GO" id="GO:0006813">
    <property type="term" value="P:potassium ion transport"/>
    <property type="evidence" value="ECO:0007669"/>
    <property type="project" value="InterPro"/>
</dbReference>
<protein>
    <submittedName>
        <fullName evidence="4">Potassium transporter TrkA</fullName>
    </submittedName>
</protein>
<dbReference type="PROSITE" id="PS51201">
    <property type="entry name" value="RCK_N"/>
    <property type="match status" value="1"/>
</dbReference>
<evidence type="ECO:0000313" key="5">
    <source>
        <dbReference type="Proteomes" id="UP000620133"/>
    </source>
</evidence>
<reference evidence="4" key="1">
    <citation type="submission" date="2021-01" db="EMBL/GenBank/DDBJ databases">
        <title>Draft genome sequence of Acholeplasmataceae bacterium strain Mahy22.</title>
        <authorList>
            <person name="Watanabe M."/>
            <person name="Kojima H."/>
            <person name="Fukui M."/>
        </authorList>
    </citation>
    <scope>NUCLEOTIDE SEQUENCE</scope>
    <source>
        <strain evidence="4">Mahy22</strain>
    </source>
</reference>
<feature type="domain" description="RCK C-terminal" evidence="3">
    <location>
        <begin position="246"/>
        <end position="331"/>
    </location>
</feature>
<feature type="domain" description="RCK N-terminal" evidence="2">
    <location>
        <begin position="106"/>
        <end position="223"/>
    </location>
</feature>
<dbReference type="KEGG" id="manr:MPAN_011480"/>
<dbReference type="InterPro" id="IPR050721">
    <property type="entry name" value="Trk_Ktr_HKT_K-transport"/>
</dbReference>
<dbReference type="Gene3D" id="3.40.50.720">
    <property type="entry name" value="NAD(P)-binding Rossmann-like Domain"/>
    <property type="match status" value="1"/>
</dbReference>
<proteinExistence type="predicted"/>
<keyword evidence="5" id="KW-1185">Reference proteome</keyword>
<dbReference type="SUPFAM" id="SSF116726">
    <property type="entry name" value="TrkA C-terminal domain-like"/>
    <property type="match status" value="1"/>
</dbReference>